<name>A0A0L8FFM8_OCTBM</name>
<protein>
    <recommendedName>
        <fullName evidence="2">PDZ domain-containing protein</fullName>
    </recommendedName>
</protein>
<dbReference type="STRING" id="37653.A0A0L8FFM8"/>
<accession>A0A0L8FFM8</accession>
<dbReference type="SMART" id="SM00228">
    <property type="entry name" value="PDZ"/>
    <property type="match status" value="1"/>
</dbReference>
<feature type="domain" description="PDZ" evidence="2">
    <location>
        <begin position="2"/>
        <end position="92"/>
    </location>
</feature>
<gene>
    <name evidence="3" type="ORF">OCBIM_22023499mg</name>
</gene>
<dbReference type="Gene3D" id="2.30.42.10">
    <property type="match status" value="1"/>
</dbReference>
<evidence type="ECO:0000256" key="1">
    <source>
        <dbReference type="SAM" id="MobiDB-lite"/>
    </source>
</evidence>
<dbReference type="SUPFAM" id="SSF50156">
    <property type="entry name" value="PDZ domain-like"/>
    <property type="match status" value="1"/>
</dbReference>
<feature type="region of interest" description="Disordered" evidence="1">
    <location>
        <begin position="89"/>
        <end position="108"/>
    </location>
</feature>
<feature type="non-terminal residue" evidence="3">
    <location>
        <position position="108"/>
    </location>
</feature>
<feature type="non-terminal residue" evidence="3">
    <location>
        <position position="1"/>
    </location>
</feature>
<dbReference type="Pfam" id="PF00595">
    <property type="entry name" value="PDZ"/>
    <property type="match status" value="1"/>
</dbReference>
<dbReference type="AlphaFoldDB" id="A0A0L8FFM8"/>
<sequence>RRLVLDKLSSNSSTKSEDSNRISFIGFRSVSLAFGQFVHFVFPNTPAAGYLQRGDILLTLNGKDAGGLTHKQAQDVFQFAGGQIPLTIRRPNIEGRNPPPAKPQQHQV</sequence>
<evidence type="ECO:0000313" key="3">
    <source>
        <dbReference type="EMBL" id="KOF62437.1"/>
    </source>
</evidence>
<dbReference type="InterPro" id="IPR036034">
    <property type="entry name" value="PDZ_sf"/>
</dbReference>
<dbReference type="PROSITE" id="PS50106">
    <property type="entry name" value="PDZ"/>
    <property type="match status" value="1"/>
</dbReference>
<proteinExistence type="predicted"/>
<organism evidence="3">
    <name type="scientific">Octopus bimaculoides</name>
    <name type="common">California two-spotted octopus</name>
    <dbReference type="NCBI Taxonomy" id="37653"/>
    <lineage>
        <taxon>Eukaryota</taxon>
        <taxon>Metazoa</taxon>
        <taxon>Spiralia</taxon>
        <taxon>Lophotrochozoa</taxon>
        <taxon>Mollusca</taxon>
        <taxon>Cephalopoda</taxon>
        <taxon>Coleoidea</taxon>
        <taxon>Octopodiformes</taxon>
        <taxon>Octopoda</taxon>
        <taxon>Incirrata</taxon>
        <taxon>Octopodidae</taxon>
        <taxon>Octopus</taxon>
    </lineage>
</organism>
<dbReference type="InterPro" id="IPR001478">
    <property type="entry name" value="PDZ"/>
</dbReference>
<dbReference type="EMBL" id="KQ433424">
    <property type="protein sequence ID" value="KOF62437.1"/>
    <property type="molecule type" value="Genomic_DNA"/>
</dbReference>
<reference evidence="3" key="1">
    <citation type="submission" date="2015-07" db="EMBL/GenBank/DDBJ databases">
        <title>MeaNS - Measles Nucleotide Surveillance Program.</title>
        <authorList>
            <person name="Tran T."/>
            <person name="Druce J."/>
        </authorList>
    </citation>
    <scope>NUCLEOTIDE SEQUENCE</scope>
    <source>
        <strain evidence="3">UCB-OBI-ISO-001</strain>
        <tissue evidence="3">Gonad</tissue>
    </source>
</reference>
<evidence type="ECO:0000259" key="2">
    <source>
        <dbReference type="PROSITE" id="PS50106"/>
    </source>
</evidence>